<evidence type="ECO:0000313" key="4">
    <source>
        <dbReference type="Proteomes" id="UP000327294"/>
    </source>
</evidence>
<feature type="chain" id="PRO_5038445727" evidence="1">
    <location>
        <begin position="28"/>
        <end position="268"/>
    </location>
</feature>
<dbReference type="Proteomes" id="UP000327294">
    <property type="component" value="Chromosome"/>
</dbReference>
<proteinExistence type="predicted"/>
<dbReference type="PANTHER" id="PTHR37017:SF11">
    <property type="entry name" value="ESTERASE_LIPASE_THIOESTERASE DOMAIN-CONTAINING PROTEIN"/>
    <property type="match status" value="1"/>
</dbReference>
<dbReference type="Gene3D" id="3.40.50.1820">
    <property type="entry name" value="alpha/beta hydrolase"/>
    <property type="match status" value="1"/>
</dbReference>
<sequence>MRRHHRPLILGAAVTVGVLTATVIPSAAAPSADRTTPKPTVVLVHGAFADASGWSGVVSRLRKAGYPVVAPANPLRGLQSDAGYISSLLGTIDGPKILVGHSYGGAVITEAAASVPEVKALVYVAAFMPDKGELLSELADRFPGSELLPALEGLPDGAGHTDVAIKPDKFHDVFAGDLPRSTTSVLAVSQRPVSLAAFGSTAQAAAWRTIPSWFLVAKQDKTISPALERFQAKRAGSTTVEINSSHVAMMSHPDKVTSLIKSAAKSTR</sequence>
<feature type="domain" description="AB hydrolase-1" evidence="2">
    <location>
        <begin position="41"/>
        <end position="256"/>
    </location>
</feature>
<dbReference type="RefSeq" id="WP_152166835.1">
    <property type="nucleotide sequence ID" value="NZ_CP045096.1"/>
</dbReference>
<dbReference type="AlphaFoldDB" id="A0A5P8JX91"/>
<gene>
    <name evidence="3" type="ORF">F9278_02835</name>
</gene>
<organism evidence="3 4">
    <name type="scientific">Streptomyces phaeolivaceus</name>
    <dbReference type="NCBI Taxonomy" id="2653200"/>
    <lineage>
        <taxon>Bacteria</taxon>
        <taxon>Bacillati</taxon>
        <taxon>Actinomycetota</taxon>
        <taxon>Actinomycetes</taxon>
        <taxon>Kitasatosporales</taxon>
        <taxon>Streptomycetaceae</taxon>
        <taxon>Streptomyces</taxon>
    </lineage>
</organism>
<dbReference type="InterPro" id="IPR052897">
    <property type="entry name" value="Sec-Metab_Biosynth_Hydrolase"/>
</dbReference>
<dbReference type="InterPro" id="IPR029058">
    <property type="entry name" value="AB_hydrolase_fold"/>
</dbReference>
<name>A0A5P8JX91_9ACTN</name>
<accession>A0A5P8JX91</accession>
<keyword evidence="1" id="KW-0732">Signal</keyword>
<dbReference type="Pfam" id="PF12697">
    <property type="entry name" value="Abhydrolase_6"/>
    <property type="match status" value="1"/>
</dbReference>
<keyword evidence="3" id="KW-0378">Hydrolase</keyword>
<dbReference type="GO" id="GO:0016787">
    <property type="term" value="F:hydrolase activity"/>
    <property type="evidence" value="ECO:0007669"/>
    <property type="project" value="UniProtKB-KW"/>
</dbReference>
<evidence type="ECO:0000259" key="2">
    <source>
        <dbReference type="Pfam" id="PF12697"/>
    </source>
</evidence>
<evidence type="ECO:0000313" key="3">
    <source>
        <dbReference type="EMBL" id="QFQ95300.1"/>
    </source>
</evidence>
<keyword evidence="4" id="KW-1185">Reference proteome</keyword>
<reference evidence="3 4" key="1">
    <citation type="submission" date="2019-10" db="EMBL/GenBank/DDBJ databases">
        <title>Streptomyces sp. strain GY16 isolated from leaves of Broussonetia papyrifera.</title>
        <authorList>
            <person name="Mo P."/>
        </authorList>
    </citation>
    <scope>NUCLEOTIDE SEQUENCE [LARGE SCALE GENOMIC DNA]</scope>
    <source>
        <strain evidence="3 4">GY16</strain>
    </source>
</reference>
<dbReference type="EMBL" id="CP045096">
    <property type="protein sequence ID" value="QFQ95300.1"/>
    <property type="molecule type" value="Genomic_DNA"/>
</dbReference>
<dbReference type="PANTHER" id="PTHR37017">
    <property type="entry name" value="AB HYDROLASE-1 DOMAIN-CONTAINING PROTEIN-RELATED"/>
    <property type="match status" value="1"/>
</dbReference>
<dbReference type="SUPFAM" id="SSF53474">
    <property type="entry name" value="alpha/beta-Hydrolases"/>
    <property type="match status" value="1"/>
</dbReference>
<feature type="signal peptide" evidence="1">
    <location>
        <begin position="1"/>
        <end position="27"/>
    </location>
</feature>
<dbReference type="InterPro" id="IPR000073">
    <property type="entry name" value="AB_hydrolase_1"/>
</dbReference>
<protein>
    <submittedName>
        <fullName evidence="3">Alpha/beta hydrolase</fullName>
    </submittedName>
</protein>
<evidence type="ECO:0000256" key="1">
    <source>
        <dbReference type="SAM" id="SignalP"/>
    </source>
</evidence>
<dbReference type="KEGG" id="sphv:F9278_02835"/>